<evidence type="ECO:0000256" key="2">
    <source>
        <dbReference type="SAM" id="Phobius"/>
    </source>
</evidence>
<dbReference type="Pfam" id="PF00429">
    <property type="entry name" value="TLV_coat"/>
    <property type="match status" value="1"/>
</dbReference>
<dbReference type="Gene3D" id="1.10.287.210">
    <property type="match status" value="1"/>
</dbReference>
<feature type="transmembrane region" description="Helical" evidence="2">
    <location>
        <begin position="66"/>
        <end position="89"/>
    </location>
</feature>
<gene>
    <name evidence="3" type="primary">Ervv2_1</name>
    <name evidence="3" type="ORF">ANSSEM_R15937</name>
</gene>
<keyword evidence="1" id="KW-1015">Disulfide bond</keyword>
<keyword evidence="2" id="KW-1133">Transmembrane helix</keyword>
<evidence type="ECO:0000313" key="4">
    <source>
        <dbReference type="Proteomes" id="UP000567872"/>
    </source>
</evidence>
<protein>
    <submittedName>
        <fullName evidence="3">ERVV2 protein</fullName>
    </submittedName>
</protein>
<feature type="non-terminal residue" evidence="3">
    <location>
        <position position="124"/>
    </location>
</feature>
<organism evidence="3 4">
    <name type="scientific">Anseranas semipalmata</name>
    <name type="common">Magpie goose</name>
    <name type="synonym">Anas semipalmata</name>
    <dbReference type="NCBI Taxonomy" id="8851"/>
    <lineage>
        <taxon>Eukaryota</taxon>
        <taxon>Metazoa</taxon>
        <taxon>Chordata</taxon>
        <taxon>Craniata</taxon>
        <taxon>Vertebrata</taxon>
        <taxon>Euteleostomi</taxon>
        <taxon>Archelosauria</taxon>
        <taxon>Archosauria</taxon>
        <taxon>Dinosauria</taxon>
        <taxon>Saurischia</taxon>
        <taxon>Theropoda</taxon>
        <taxon>Coelurosauria</taxon>
        <taxon>Aves</taxon>
        <taxon>Neognathae</taxon>
        <taxon>Galloanserae</taxon>
        <taxon>Anseriformes</taxon>
        <taxon>Anseranatidae</taxon>
        <taxon>Anseranas</taxon>
    </lineage>
</organism>
<proteinExistence type="predicted"/>
<keyword evidence="2" id="KW-0812">Transmembrane</keyword>
<dbReference type="AlphaFoldDB" id="A0A7K9V198"/>
<evidence type="ECO:0000256" key="1">
    <source>
        <dbReference type="ARBA" id="ARBA00023157"/>
    </source>
</evidence>
<dbReference type="PANTHER" id="PTHR10424:SF73">
    <property type="entry name" value="ENDOGENOUS RETROVIRUS GROUP FC1 ENV POLYPROTEIN-RELATED"/>
    <property type="match status" value="1"/>
</dbReference>
<evidence type="ECO:0000313" key="3">
    <source>
        <dbReference type="EMBL" id="NXI65511.1"/>
    </source>
</evidence>
<keyword evidence="4" id="KW-1185">Reference proteome</keyword>
<dbReference type="PANTHER" id="PTHR10424">
    <property type="entry name" value="VIRAL ENVELOPE PROTEIN"/>
    <property type="match status" value="1"/>
</dbReference>
<keyword evidence="2" id="KW-0472">Membrane</keyword>
<sequence>TAKEGRVCMVINQSCCAYVDQTQRVETDLKAIWERVKTIHQVSFDDTSWGFTDLWNRITGWLPNLAWLKSLFVALVMFILFVMMTCILIQCASWCCKGGLDDYATWKRHRIKHQVESGNYFKKT</sequence>
<dbReference type="Proteomes" id="UP000567872">
    <property type="component" value="Unassembled WGS sequence"/>
</dbReference>
<comment type="caution">
    <text evidence="3">The sequence shown here is derived from an EMBL/GenBank/DDBJ whole genome shotgun (WGS) entry which is preliminary data.</text>
</comment>
<name>A0A7K9V198_ANSSE</name>
<dbReference type="SUPFAM" id="SSF58069">
    <property type="entry name" value="Virus ectodomain"/>
    <property type="match status" value="1"/>
</dbReference>
<dbReference type="EMBL" id="VXAA01002466">
    <property type="protein sequence ID" value="NXI65511.1"/>
    <property type="molecule type" value="Genomic_DNA"/>
</dbReference>
<dbReference type="InterPro" id="IPR018154">
    <property type="entry name" value="TLV/ENV_coat_polyprotein"/>
</dbReference>
<feature type="non-terminal residue" evidence="3">
    <location>
        <position position="1"/>
    </location>
</feature>
<reference evidence="3 4" key="1">
    <citation type="submission" date="2019-09" db="EMBL/GenBank/DDBJ databases">
        <title>Bird 10,000 Genomes (B10K) Project - Family phase.</title>
        <authorList>
            <person name="Zhang G."/>
        </authorList>
    </citation>
    <scope>NUCLEOTIDE SEQUENCE [LARGE SCALE GENOMIC DNA]</scope>
    <source>
        <strain evidence="3">B10K-DU-001-57</strain>
        <tissue evidence="3">Muscle</tissue>
    </source>
</reference>
<accession>A0A7K9V198</accession>
<dbReference type="OrthoDB" id="9119970at2759"/>